<dbReference type="GO" id="GO:0043565">
    <property type="term" value="F:sequence-specific DNA binding"/>
    <property type="evidence" value="ECO:0007669"/>
    <property type="project" value="TreeGrafter"/>
</dbReference>
<feature type="domain" description="Transposase IS200-like" evidence="1">
    <location>
        <begin position="38"/>
        <end position="178"/>
    </location>
</feature>
<dbReference type="InterPro" id="IPR052715">
    <property type="entry name" value="RAYT_transposase"/>
</dbReference>
<organism evidence="2">
    <name type="scientific">uncultured Dysgonomonas sp</name>
    <dbReference type="NCBI Taxonomy" id="206096"/>
    <lineage>
        <taxon>Bacteria</taxon>
        <taxon>Pseudomonadati</taxon>
        <taxon>Bacteroidota</taxon>
        <taxon>Bacteroidia</taxon>
        <taxon>Bacteroidales</taxon>
        <taxon>Dysgonomonadaceae</taxon>
        <taxon>Dysgonomonas</taxon>
        <taxon>environmental samples</taxon>
    </lineage>
</organism>
<dbReference type="EMBL" id="FLUL01000001">
    <property type="protein sequence ID" value="SBW07806.1"/>
    <property type="molecule type" value="Genomic_DNA"/>
</dbReference>
<accession>A0A212K812</accession>
<dbReference type="InterPro" id="IPR036515">
    <property type="entry name" value="Transposase_17_sf"/>
</dbReference>
<sequence>MLILKLKEHRPFGFAIRKYILVGFVIRNRIMINIQNRITQDIYITTTTVVDWVDIFTRSRYKHIIIESLQYCQQNKGLLIYAWVLMSNHLHMIVSAEAENTMSDILRDFKKHTNKEIMRSLESDIQESRREWMLNRFEYAARNDKKIKNYHFWQDGNDMQPIYMYDYLVQKLNYIHQNPVIAEIVNKPEEYKYSSAIDYAGGKGLLNVIIV</sequence>
<proteinExistence type="predicted"/>
<dbReference type="Pfam" id="PF01797">
    <property type="entry name" value="Y1_Tnp"/>
    <property type="match status" value="1"/>
</dbReference>
<dbReference type="InterPro" id="IPR002686">
    <property type="entry name" value="Transposase_17"/>
</dbReference>
<name>A0A212K812_9BACT</name>
<dbReference type="SUPFAM" id="SSF143422">
    <property type="entry name" value="Transposase IS200-like"/>
    <property type="match status" value="1"/>
</dbReference>
<evidence type="ECO:0000313" key="2">
    <source>
        <dbReference type="EMBL" id="SBW07806.1"/>
    </source>
</evidence>
<dbReference type="NCBIfam" id="NF047646">
    <property type="entry name" value="REP_Tyr_transpos"/>
    <property type="match status" value="1"/>
</dbReference>
<dbReference type="Gene3D" id="3.30.70.1290">
    <property type="entry name" value="Transposase IS200-like"/>
    <property type="match status" value="1"/>
</dbReference>
<dbReference type="GO" id="GO:0006313">
    <property type="term" value="P:DNA transposition"/>
    <property type="evidence" value="ECO:0007669"/>
    <property type="project" value="InterPro"/>
</dbReference>
<dbReference type="AlphaFoldDB" id="A0A212K812"/>
<protein>
    <submittedName>
        <fullName evidence="2">Transposase</fullName>
    </submittedName>
</protein>
<gene>
    <name evidence="2" type="ORF">KL86DYS2_13228</name>
</gene>
<dbReference type="PANTHER" id="PTHR36966:SF1">
    <property type="entry name" value="REP-ASSOCIATED TYROSINE TRANSPOSASE"/>
    <property type="match status" value="1"/>
</dbReference>
<evidence type="ECO:0000259" key="1">
    <source>
        <dbReference type="SMART" id="SM01321"/>
    </source>
</evidence>
<dbReference type="GO" id="GO:0004803">
    <property type="term" value="F:transposase activity"/>
    <property type="evidence" value="ECO:0007669"/>
    <property type="project" value="InterPro"/>
</dbReference>
<dbReference type="PANTHER" id="PTHR36966">
    <property type="entry name" value="REP-ASSOCIATED TYROSINE TRANSPOSASE"/>
    <property type="match status" value="1"/>
</dbReference>
<reference evidence="2" key="1">
    <citation type="submission" date="2016-04" db="EMBL/GenBank/DDBJ databases">
        <authorList>
            <person name="Evans L.H."/>
            <person name="Alamgir A."/>
            <person name="Owens N."/>
            <person name="Weber N.D."/>
            <person name="Virtaneva K."/>
            <person name="Barbian K."/>
            <person name="Babar A."/>
            <person name="Rosenke K."/>
        </authorList>
    </citation>
    <scope>NUCLEOTIDE SEQUENCE</scope>
    <source>
        <strain evidence="2">86-2</strain>
    </source>
</reference>
<dbReference type="SMART" id="SM01321">
    <property type="entry name" value="Y1_Tnp"/>
    <property type="match status" value="1"/>
</dbReference>